<sequence>MDHIQTMSTNITLPEAFTTTAHHISIYFQKLIQLIEFIPGGAIIIRYIKSSHKNDPFRTFLELILVIFAIRYFTTKRYESKKRGFVKLSEKEVKELVDEWEPEPLVLPVTAKEQWRLDAIPIVEKPGYDSKLKLQETSQSLVNLASVNFLNLSNDEQTTAEAKRIIRQNGVGACGPPNFYGNQDIHIDLEQNICKFFGVEGCVLYGQDFATTQSVLPSFLKRGDYVIADAGINISIQKALLLSRANVTYYNHNDLNHLEDILKEFDEEVYKYEKGPIPRKFIVTEGLFANTGDIPYLPKLIELKTKHKYRLFVDETLSIGSLGKSGRGVSELFGIPVTQVDIIVGSLATSLNAAGGFCIGDHVMTYHQRIGSLAYCFSASLPAYVTKVASTVLHIIDSNKNEKGESQILSSLHSKISAFYNLISKDQPLSKLITVTSSPESPIVHLQLNSTIRTALGLPASYTGIGSEIGRRNKLGISDKFIEELNNEEKLLQYIINLVKSRGILITRSTFTISQESLAVLPHLKICINDGVSKDELTNAFNVIKSEVTTALTGLTADGFQNL</sequence>
<keyword evidence="9" id="KW-0443">Lipid metabolism</keyword>
<feature type="domain" description="Aminotransferase class I/classII large" evidence="11">
    <location>
        <begin position="141"/>
        <end position="540"/>
    </location>
</feature>
<dbReference type="SUPFAM" id="SSF53383">
    <property type="entry name" value="PLP-dependent transferases"/>
    <property type="match status" value="1"/>
</dbReference>
<keyword evidence="6" id="KW-0808">Transferase</keyword>
<comment type="caution">
    <text evidence="12">The sequence shown here is derived from an EMBL/GenBank/DDBJ whole genome shotgun (WGS) entry which is preliminary data.</text>
</comment>
<dbReference type="InterPro" id="IPR015424">
    <property type="entry name" value="PyrdxlP-dep_Trfase"/>
</dbReference>
<comment type="pathway">
    <text evidence="2">Lipid metabolism; sphingolipid metabolism.</text>
</comment>
<evidence type="ECO:0000313" key="13">
    <source>
        <dbReference type="Proteomes" id="UP000774326"/>
    </source>
</evidence>
<evidence type="ECO:0000259" key="11">
    <source>
        <dbReference type="Pfam" id="PF00155"/>
    </source>
</evidence>
<evidence type="ECO:0000256" key="4">
    <source>
        <dbReference type="ARBA" id="ARBA00008392"/>
    </source>
</evidence>
<dbReference type="Pfam" id="PF00155">
    <property type="entry name" value="Aminotran_1_2"/>
    <property type="match status" value="1"/>
</dbReference>
<evidence type="ECO:0000256" key="3">
    <source>
        <dbReference type="ARBA" id="ARBA00004991"/>
    </source>
</evidence>
<evidence type="ECO:0000313" key="12">
    <source>
        <dbReference type="EMBL" id="KAH3688138.1"/>
    </source>
</evidence>
<dbReference type="GO" id="GO:0046513">
    <property type="term" value="P:ceramide biosynthetic process"/>
    <property type="evidence" value="ECO:0007669"/>
    <property type="project" value="TreeGrafter"/>
</dbReference>
<keyword evidence="13" id="KW-1185">Reference proteome</keyword>
<dbReference type="PANTHER" id="PTHR13693:SF2">
    <property type="entry name" value="SERINE PALMITOYLTRANSFERASE 1"/>
    <property type="match status" value="1"/>
</dbReference>
<reference evidence="12" key="2">
    <citation type="submission" date="2021-01" db="EMBL/GenBank/DDBJ databases">
        <authorList>
            <person name="Schikora-Tamarit M.A."/>
        </authorList>
    </citation>
    <scope>NUCLEOTIDE SEQUENCE</scope>
    <source>
        <strain evidence="12">CBS2887</strain>
    </source>
</reference>
<organism evidence="12 13">
    <name type="scientific">Wickerhamomyces pijperi</name>
    <name type="common">Yeast</name>
    <name type="synonym">Pichia pijperi</name>
    <dbReference type="NCBI Taxonomy" id="599730"/>
    <lineage>
        <taxon>Eukaryota</taxon>
        <taxon>Fungi</taxon>
        <taxon>Dikarya</taxon>
        <taxon>Ascomycota</taxon>
        <taxon>Saccharomycotina</taxon>
        <taxon>Saccharomycetes</taxon>
        <taxon>Phaffomycetales</taxon>
        <taxon>Wickerhamomycetaceae</taxon>
        <taxon>Wickerhamomyces</taxon>
    </lineage>
</organism>
<comment type="pathway">
    <text evidence="3">Sphingolipid metabolism.</text>
</comment>
<dbReference type="GO" id="GO:0004758">
    <property type="term" value="F:serine C-palmitoyltransferase activity"/>
    <property type="evidence" value="ECO:0007669"/>
    <property type="project" value="TreeGrafter"/>
</dbReference>
<evidence type="ECO:0000256" key="1">
    <source>
        <dbReference type="ARBA" id="ARBA00001933"/>
    </source>
</evidence>
<evidence type="ECO:0000256" key="10">
    <source>
        <dbReference type="ARBA" id="ARBA00023315"/>
    </source>
</evidence>
<reference evidence="12" key="1">
    <citation type="journal article" date="2021" name="Open Biol.">
        <title>Shared evolutionary footprints suggest mitochondrial oxidative damage underlies multiple complex I losses in fungi.</title>
        <authorList>
            <person name="Schikora-Tamarit M.A."/>
            <person name="Marcet-Houben M."/>
            <person name="Nosek J."/>
            <person name="Gabaldon T."/>
        </authorList>
    </citation>
    <scope>NUCLEOTIDE SEQUENCE</scope>
    <source>
        <strain evidence="12">CBS2887</strain>
    </source>
</reference>
<keyword evidence="10" id="KW-0012">Acyltransferase</keyword>
<name>A0A9P8QCT0_WICPI</name>
<dbReference type="OrthoDB" id="3168162at2759"/>
<accession>A0A9P8QCT0</accession>
<dbReference type="InterPro" id="IPR015421">
    <property type="entry name" value="PyrdxlP-dep_Trfase_major"/>
</dbReference>
<evidence type="ECO:0000256" key="8">
    <source>
        <dbReference type="ARBA" id="ARBA00022919"/>
    </source>
</evidence>
<keyword evidence="8" id="KW-0746">Sphingolipid metabolism</keyword>
<dbReference type="AlphaFoldDB" id="A0A9P8QCT0"/>
<keyword evidence="7" id="KW-0663">Pyridoxal phosphate</keyword>
<dbReference type="GO" id="GO:0046512">
    <property type="term" value="P:sphingosine biosynthetic process"/>
    <property type="evidence" value="ECO:0007669"/>
    <property type="project" value="TreeGrafter"/>
</dbReference>
<dbReference type="Proteomes" id="UP000774326">
    <property type="component" value="Unassembled WGS sequence"/>
</dbReference>
<evidence type="ECO:0000256" key="9">
    <source>
        <dbReference type="ARBA" id="ARBA00023098"/>
    </source>
</evidence>
<comment type="cofactor">
    <cofactor evidence="1">
        <name>pyridoxal 5'-phosphate</name>
        <dbReference type="ChEBI" id="CHEBI:597326"/>
    </cofactor>
</comment>
<dbReference type="GO" id="GO:0030170">
    <property type="term" value="F:pyridoxal phosphate binding"/>
    <property type="evidence" value="ECO:0007669"/>
    <property type="project" value="InterPro"/>
</dbReference>
<dbReference type="EC" id="2.3.1.50" evidence="5"/>
<dbReference type="PANTHER" id="PTHR13693">
    <property type="entry name" value="CLASS II AMINOTRANSFERASE/8-AMINO-7-OXONONANOATE SYNTHASE"/>
    <property type="match status" value="1"/>
</dbReference>
<dbReference type="GO" id="GO:0005783">
    <property type="term" value="C:endoplasmic reticulum"/>
    <property type="evidence" value="ECO:0007669"/>
    <property type="project" value="TreeGrafter"/>
</dbReference>
<evidence type="ECO:0000256" key="6">
    <source>
        <dbReference type="ARBA" id="ARBA00022679"/>
    </source>
</evidence>
<evidence type="ECO:0000256" key="7">
    <source>
        <dbReference type="ARBA" id="ARBA00022898"/>
    </source>
</evidence>
<gene>
    <name evidence="12" type="ORF">WICPIJ_000909</name>
</gene>
<evidence type="ECO:0000256" key="2">
    <source>
        <dbReference type="ARBA" id="ARBA00004760"/>
    </source>
</evidence>
<comment type="similarity">
    <text evidence="4">Belongs to the class-II pyridoxal-phosphate-dependent aminotransferase family.</text>
</comment>
<dbReference type="InterPro" id="IPR004839">
    <property type="entry name" value="Aminotransferase_I/II_large"/>
</dbReference>
<dbReference type="Gene3D" id="3.40.640.10">
    <property type="entry name" value="Type I PLP-dependent aspartate aminotransferase-like (Major domain)"/>
    <property type="match status" value="1"/>
</dbReference>
<dbReference type="InterPro" id="IPR015422">
    <property type="entry name" value="PyrdxlP-dep_Trfase_small"/>
</dbReference>
<protein>
    <recommendedName>
        <fullName evidence="5">serine C-palmitoyltransferase</fullName>
        <ecNumber evidence="5">2.3.1.50</ecNumber>
    </recommendedName>
</protein>
<proteinExistence type="inferred from homology"/>
<dbReference type="EMBL" id="JAEUBG010000519">
    <property type="protein sequence ID" value="KAH3688138.1"/>
    <property type="molecule type" value="Genomic_DNA"/>
</dbReference>
<evidence type="ECO:0000256" key="5">
    <source>
        <dbReference type="ARBA" id="ARBA00013220"/>
    </source>
</evidence>
<dbReference type="GO" id="GO:0016020">
    <property type="term" value="C:membrane"/>
    <property type="evidence" value="ECO:0007669"/>
    <property type="project" value="GOC"/>
</dbReference>
<dbReference type="Gene3D" id="3.90.1150.10">
    <property type="entry name" value="Aspartate Aminotransferase, domain 1"/>
    <property type="match status" value="1"/>
</dbReference>
<dbReference type="InterPro" id="IPR050087">
    <property type="entry name" value="AON_synthase_class-II"/>
</dbReference>